<dbReference type="Proteomes" id="UP001408789">
    <property type="component" value="Unassembled WGS sequence"/>
</dbReference>
<dbReference type="SUPFAM" id="SSF52047">
    <property type="entry name" value="RNI-like"/>
    <property type="match status" value="1"/>
</dbReference>
<dbReference type="EMBL" id="JBCNJP010000027">
    <property type="protein sequence ID" value="KAK9052828.1"/>
    <property type="molecule type" value="Genomic_DNA"/>
</dbReference>
<dbReference type="InterPro" id="IPR053197">
    <property type="entry name" value="F-box_SCFL_complex_component"/>
</dbReference>
<dbReference type="InterPro" id="IPR001810">
    <property type="entry name" value="F-box_dom"/>
</dbReference>
<dbReference type="InterPro" id="IPR053781">
    <property type="entry name" value="F-box_AtFBL13-like"/>
</dbReference>
<dbReference type="PROSITE" id="PS50181">
    <property type="entry name" value="FBOX"/>
    <property type="match status" value="2"/>
</dbReference>
<reference evidence="2 3" key="1">
    <citation type="submission" date="2024-04" db="EMBL/GenBank/DDBJ databases">
        <title>The reference genome of an endangered Asteraceae, Deinandra increscens subsp. villosa, native to the Central Coast of California.</title>
        <authorList>
            <person name="Guilliams M."/>
            <person name="Hasenstab-Lehman K."/>
            <person name="Meyer R."/>
            <person name="Mcevoy S."/>
        </authorList>
    </citation>
    <scope>NUCLEOTIDE SEQUENCE [LARGE SCALE GENOMIC DNA]</scope>
    <source>
        <tissue evidence="2">Leaf</tissue>
    </source>
</reference>
<dbReference type="SMART" id="SM00256">
    <property type="entry name" value="FBOX"/>
    <property type="match status" value="2"/>
</dbReference>
<feature type="domain" description="F-box" evidence="1">
    <location>
        <begin position="245"/>
        <end position="298"/>
    </location>
</feature>
<evidence type="ECO:0000313" key="2">
    <source>
        <dbReference type="EMBL" id="KAK9052828.1"/>
    </source>
</evidence>
<accession>A0AAP0GK52</accession>
<sequence>MNVEGDRLSSLPDDLIHKVLSFIDIREAIGTSVLCSRWRFIWTSMPYLNFSIEDFSTLPKFSKFVSTVLCRRNCLTDVYSLKLRIRVKESLLFLKRVLNYAFFHHIQQLSVEVKAQKIMAELRAVLEKEKDNTKTNRAHLELGKAHVDESHKPKKLKIGGDMAPVKSTWKNLGEQIEKARLIVSKLQSIEELMTMLPASNSAKIQPCFSTLSAEANIAISMITDCTESGERMDSSHGKMKMNEENDRLSSLPDDLIHKILSFIDIKEAIGTSILSSRWRFIWTSMQYLNFSCDDFSKLPKFSKFATRVLSCRNNLAEVYSMRLSFRGSGNVTQQFVKRILNYATSHNIQQLKVVYSGRYEYSPDVVLTSTSELPSLTTLDLNHITLRDDNADKSIGIISKCANLKNLTLKWFKTTGSDGFSIFHPRLSNLTLEDICKTVKVVNVDAPQLKNLTVRFCGAELVISAPNLASLLYKGYGLMPLSTNGFHTLEKADICFSSPQRSDAHQIVCLLQLLHNAKFLTLNQEIVKILSSSEVPLLHQPSPFVNLKSLKISPEKVCLSEQAPQKVTMSPALYCYLLDGSPKCNFTVVICEEVRARNIMAQLGAILEKWKDNTKTNGADLERGKAHMESHTPKKLNIGGNMAQMVGCWKNLSKQIENACTIIIKVQDIEELLKKLPASKRAEIQPCFSSMCAEADIVITRIKDFMKTPV</sequence>
<dbReference type="PANTHER" id="PTHR34223:SF101">
    <property type="entry name" value="F-BOX DOMAIN-CONTAINING PROTEIN"/>
    <property type="match status" value="1"/>
</dbReference>
<organism evidence="2 3">
    <name type="scientific">Deinandra increscens subsp. villosa</name>
    <dbReference type="NCBI Taxonomy" id="3103831"/>
    <lineage>
        <taxon>Eukaryota</taxon>
        <taxon>Viridiplantae</taxon>
        <taxon>Streptophyta</taxon>
        <taxon>Embryophyta</taxon>
        <taxon>Tracheophyta</taxon>
        <taxon>Spermatophyta</taxon>
        <taxon>Magnoliopsida</taxon>
        <taxon>eudicotyledons</taxon>
        <taxon>Gunneridae</taxon>
        <taxon>Pentapetalae</taxon>
        <taxon>asterids</taxon>
        <taxon>campanulids</taxon>
        <taxon>Asterales</taxon>
        <taxon>Asteraceae</taxon>
        <taxon>Asteroideae</taxon>
        <taxon>Heliantheae alliance</taxon>
        <taxon>Madieae</taxon>
        <taxon>Madiinae</taxon>
        <taxon>Deinandra</taxon>
    </lineage>
</organism>
<gene>
    <name evidence="2" type="ORF">SSX86_029458</name>
</gene>
<proteinExistence type="predicted"/>
<dbReference type="AlphaFoldDB" id="A0AAP0GK52"/>
<dbReference type="InterPro" id="IPR032675">
    <property type="entry name" value="LRR_dom_sf"/>
</dbReference>
<dbReference type="CDD" id="cd22160">
    <property type="entry name" value="F-box_AtFBL13-like"/>
    <property type="match status" value="2"/>
</dbReference>
<evidence type="ECO:0000313" key="3">
    <source>
        <dbReference type="Proteomes" id="UP001408789"/>
    </source>
</evidence>
<dbReference type="Gene3D" id="1.20.1280.50">
    <property type="match status" value="2"/>
</dbReference>
<keyword evidence="3" id="KW-1185">Reference proteome</keyword>
<comment type="caution">
    <text evidence="2">The sequence shown here is derived from an EMBL/GenBank/DDBJ whole genome shotgun (WGS) entry which is preliminary data.</text>
</comment>
<dbReference type="InterPro" id="IPR036047">
    <property type="entry name" value="F-box-like_dom_sf"/>
</dbReference>
<dbReference type="Pfam" id="PF00646">
    <property type="entry name" value="F-box"/>
    <property type="match status" value="2"/>
</dbReference>
<dbReference type="Gene3D" id="3.80.10.10">
    <property type="entry name" value="Ribonuclease Inhibitor"/>
    <property type="match status" value="1"/>
</dbReference>
<protein>
    <recommendedName>
        <fullName evidence="1">F-box domain-containing protein</fullName>
    </recommendedName>
</protein>
<name>A0AAP0GK52_9ASTR</name>
<dbReference type="PANTHER" id="PTHR34223">
    <property type="entry name" value="OS11G0201299 PROTEIN"/>
    <property type="match status" value="1"/>
</dbReference>
<feature type="domain" description="F-box" evidence="1">
    <location>
        <begin position="5"/>
        <end position="41"/>
    </location>
</feature>
<dbReference type="SUPFAM" id="SSF81383">
    <property type="entry name" value="F-box domain"/>
    <property type="match status" value="2"/>
</dbReference>
<evidence type="ECO:0000259" key="1">
    <source>
        <dbReference type="PROSITE" id="PS50181"/>
    </source>
</evidence>